<organism evidence="11 12">
    <name type="scientific">Sphingomonas natans</name>
    <dbReference type="NCBI Taxonomy" id="3063330"/>
    <lineage>
        <taxon>Bacteria</taxon>
        <taxon>Pseudomonadati</taxon>
        <taxon>Pseudomonadota</taxon>
        <taxon>Alphaproteobacteria</taxon>
        <taxon>Sphingomonadales</taxon>
        <taxon>Sphingomonadaceae</taxon>
        <taxon>Sphingomonas</taxon>
    </lineage>
</organism>
<evidence type="ECO:0000259" key="10">
    <source>
        <dbReference type="PROSITE" id="PS50113"/>
    </source>
</evidence>
<proteinExistence type="predicted"/>
<accession>A0ABT8Y9W9</accession>
<dbReference type="EC" id="2.7.13.3" evidence="2"/>
<evidence type="ECO:0000256" key="2">
    <source>
        <dbReference type="ARBA" id="ARBA00012438"/>
    </source>
</evidence>
<dbReference type="PANTHER" id="PTHR41523:SF7">
    <property type="entry name" value="HISTIDINE KINASE"/>
    <property type="match status" value="1"/>
</dbReference>
<sequence length="462" mass="49840">MTRTDSTPFFDRAISWSLDHPLPAPIRYLAATLLVVAVALVRAFLVTELVPWLLFIPGILIVALMLGEGAGFYAAMLAALLAALSIGRSSLPLFLTDAQWAGTALFLLIGAGIVRVSGEVRAAFRRAREANSALAERQSFLTSVLASSTDCIKVLGLDGRLSFMSEGGMKVMEIPDFNAVQGCPWPDFWTGEGNAEARAAIDNARAGKASHFTAKADTYLGNSRWWDVSVSPILGEDGRTMQILSVSRDTTDLLEAREQQALLNAELGHRLKNVLSMVQAIANQTFRQGGALHEINAKLASRFSALGKATDLLTSSAWQSATLHDVIGASIVSADGTKGRIQVEGPDIKLDAQVALALSLALHELTTNACKYGSLSNETGTVAINWEHRAVENDQSGRFIFLWQESGGPEVIPPTRQGFGSRLIERSLRSYFRGEASLDYAPEGLRFTIDAPLPKSANILEQ</sequence>
<evidence type="ECO:0000256" key="6">
    <source>
        <dbReference type="ARBA" id="ARBA00022741"/>
    </source>
</evidence>
<keyword evidence="6" id="KW-0547">Nucleotide-binding</keyword>
<evidence type="ECO:0000313" key="11">
    <source>
        <dbReference type="EMBL" id="MDO6415119.1"/>
    </source>
</evidence>
<name>A0ABT8Y9W9_9SPHN</name>
<evidence type="ECO:0000256" key="4">
    <source>
        <dbReference type="ARBA" id="ARBA00022679"/>
    </source>
</evidence>
<keyword evidence="4" id="KW-0808">Transferase</keyword>
<feature type="transmembrane region" description="Helical" evidence="9">
    <location>
        <begin position="53"/>
        <end position="86"/>
    </location>
</feature>
<dbReference type="InterPro" id="IPR036890">
    <property type="entry name" value="HATPase_C_sf"/>
</dbReference>
<feature type="transmembrane region" description="Helical" evidence="9">
    <location>
        <begin position="98"/>
        <end position="118"/>
    </location>
</feature>
<evidence type="ECO:0000256" key="8">
    <source>
        <dbReference type="ARBA" id="ARBA00022840"/>
    </source>
</evidence>
<dbReference type="RefSeq" id="WP_303542905.1">
    <property type="nucleotide sequence ID" value="NZ_JAUOTP010000005.1"/>
</dbReference>
<reference evidence="11" key="1">
    <citation type="submission" date="2023-07" db="EMBL/GenBank/DDBJ databases">
        <authorList>
            <person name="Kim M."/>
        </authorList>
    </citation>
    <scope>NUCLEOTIDE SEQUENCE</scope>
    <source>
        <strain evidence="11">BIUV-7</strain>
    </source>
</reference>
<dbReference type="GO" id="GO:0016301">
    <property type="term" value="F:kinase activity"/>
    <property type="evidence" value="ECO:0007669"/>
    <property type="project" value="UniProtKB-KW"/>
</dbReference>
<protein>
    <recommendedName>
        <fullName evidence="2">histidine kinase</fullName>
        <ecNumber evidence="2">2.7.13.3</ecNumber>
    </recommendedName>
</protein>
<dbReference type="SMART" id="SM00911">
    <property type="entry name" value="HWE_HK"/>
    <property type="match status" value="1"/>
</dbReference>
<keyword evidence="8" id="KW-0067">ATP-binding</keyword>
<dbReference type="Gene3D" id="3.30.565.10">
    <property type="entry name" value="Histidine kinase-like ATPase, C-terminal domain"/>
    <property type="match status" value="1"/>
</dbReference>
<evidence type="ECO:0000256" key="9">
    <source>
        <dbReference type="SAM" id="Phobius"/>
    </source>
</evidence>
<feature type="transmembrane region" description="Helical" evidence="9">
    <location>
        <begin position="26"/>
        <end position="46"/>
    </location>
</feature>
<dbReference type="Proteomes" id="UP001169764">
    <property type="component" value="Unassembled WGS sequence"/>
</dbReference>
<evidence type="ECO:0000256" key="3">
    <source>
        <dbReference type="ARBA" id="ARBA00022553"/>
    </source>
</evidence>
<keyword evidence="3" id="KW-0597">Phosphoprotein</keyword>
<feature type="domain" description="PAC" evidence="10">
    <location>
        <begin position="210"/>
        <end position="262"/>
    </location>
</feature>
<dbReference type="Pfam" id="PF07536">
    <property type="entry name" value="HWE_HK"/>
    <property type="match status" value="1"/>
</dbReference>
<evidence type="ECO:0000256" key="7">
    <source>
        <dbReference type="ARBA" id="ARBA00022777"/>
    </source>
</evidence>
<keyword evidence="7 11" id="KW-0418">Kinase</keyword>
<dbReference type="EMBL" id="JAUOTP010000005">
    <property type="protein sequence ID" value="MDO6415119.1"/>
    <property type="molecule type" value="Genomic_DNA"/>
</dbReference>
<dbReference type="PANTHER" id="PTHR41523">
    <property type="entry name" value="TWO-COMPONENT SYSTEM SENSOR PROTEIN"/>
    <property type="match status" value="1"/>
</dbReference>
<dbReference type="Pfam" id="PF08448">
    <property type="entry name" value="PAS_4"/>
    <property type="match status" value="1"/>
</dbReference>
<dbReference type="InterPro" id="IPR011102">
    <property type="entry name" value="Sig_transdc_His_kinase_HWE"/>
</dbReference>
<dbReference type="InterPro" id="IPR035965">
    <property type="entry name" value="PAS-like_dom_sf"/>
</dbReference>
<dbReference type="PROSITE" id="PS50113">
    <property type="entry name" value="PAC"/>
    <property type="match status" value="1"/>
</dbReference>
<evidence type="ECO:0000313" key="12">
    <source>
        <dbReference type="Proteomes" id="UP001169764"/>
    </source>
</evidence>
<keyword evidence="9" id="KW-0472">Membrane</keyword>
<dbReference type="InterPro" id="IPR000700">
    <property type="entry name" value="PAS-assoc_C"/>
</dbReference>
<comment type="catalytic activity">
    <reaction evidence="1">
        <text>ATP + protein L-histidine = ADP + protein N-phospho-L-histidine.</text>
        <dbReference type="EC" id="2.7.13.3"/>
    </reaction>
</comment>
<keyword evidence="12" id="KW-1185">Reference proteome</keyword>
<keyword evidence="5" id="KW-0677">Repeat</keyword>
<gene>
    <name evidence="11" type="ORF">Q4F19_12075</name>
</gene>
<keyword evidence="9" id="KW-0812">Transmembrane</keyword>
<evidence type="ECO:0000256" key="1">
    <source>
        <dbReference type="ARBA" id="ARBA00000085"/>
    </source>
</evidence>
<dbReference type="Gene3D" id="3.30.450.20">
    <property type="entry name" value="PAS domain"/>
    <property type="match status" value="1"/>
</dbReference>
<keyword evidence="9" id="KW-1133">Transmembrane helix</keyword>
<dbReference type="InterPro" id="IPR013656">
    <property type="entry name" value="PAS_4"/>
</dbReference>
<evidence type="ECO:0000256" key="5">
    <source>
        <dbReference type="ARBA" id="ARBA00022737"/>
    </source>
</evidence>
<comment type="caution">
    <text evidence="11">The sequence shown here is derived from an EMBL/GenBank/DDBJ whole genome shotgun (WGS) entry which is preliminary data.</text>
</comment>
<dbReference type="SUPFAM" id="SSF55785">
    <property type="entry name" value="PYP-like sensor domain (PAS domain)"/>
    <property type="match status" value="1"/>
</dbReference>